<dbReference type="GO" id="GO:0003735">
    <property type="term" value="F:structural constituent of ribosome"/>
    <property type="evidence" value="ECO:0007669"/>
    <property type="project" value="InterPro"/>
</dbReference>
<dbReference type="Proteomes" id="UP001165122">
    <property type="component" value="Unassembled WGS sequence"/>
</dbReference>
<dbReference type="InterPro" id="IPR000456">
    <property type="entry name" value="Ribosomal_bL17"/>
</dbReference>
<dbReference type="NCBIfam" id="TIGR00059">
    <property type="entry name" value="L17"/>
    <property type="match status" value="1"/>
</dbReference>
<evidence type="ECO:0008006" key="7">
    <source>
        <dbReference type="Google" id="ProtNLM"/>
    </source>
</evidence>
<comment type="caution">
    <text evidence="5">The sequence shown here is derived from an EMBL/GenBank/DDBJ whole genome shotgun (WGS) entry which is preliminary data.</text>
</comment>
<dbReference type="SUPFAM" id="SSF64263">
    <property type="entry name" value="Prokaryotic ribosomal protein L17"/>
    <property type="match status" value="1"/>
</dbReference>
<evidence type="ECO:0000313" key="6">
    <source>
        <dbReference type="Proteomes" id="UP001165122"/>
    </source>
</evidence>
<evidence type="ECO:0000256" key="1">
    <source>
        <dbReference type="ARBA" id="ARBA00008777"/>
    </source>
</evidence>
<sequence>MHSKSFSKLGRKGGHRMAMLRNMLTSLIKHERLLTTTPRAKAVAPLADKLITIAKGGTWHHRMLASRIVKEKAMVIKLFGILAPRYSVREGGYTRVMKVSKNRYGDAADMSMVEFVDREGEVRPARRPARETGTIRGGDQKRIMEQYTEKGGKHPSLSWLF</sequence>
<evidence type="ECO:0000256" key="2">
    <source>
        <dbReference type="ARBA" id="ARBA00022980"/>
    </source>
</evidence>
<organism evidence="5 6">
    <name type="scientific">Triparma laevis f. longispina</name>
    <dbReference type="NCBI Taxonomy" id="1714387"/>
    <lineage>
        <taxon>Eukaryota</taxon>
        <taxon>Sar</taxon>
        <taxon>Stramenopiles</taxon>
        <taxon>Ochrophyta</taxon>
        <taxon>Bolidophyceae</taxon>
        <taxon>Parmales</taxon>
        <taxon>Triparmaceae</taxon>
        <taxon>Triparma</taxon>
    </lineage>
</organism>
<dbReference type="PANTHER" id="PTHR14413">
    <property type="entry name" value="RIBOSOMAL PROTEIN L17"/>
    <property type="match status" value="1"/>
</dbReference>
<dbReference type="OrthoDB" id="275000at2759"/>
<name>A0A9W7FJB4_9STRA</name>
<proteinExistence type="inferred from homology"/>
<dbReference type="PANTHER" id="PTHR14413:SF16">
    <property type="entry name" value="LARGE RIBOSOMAL SUBUNIT PROTEIN BL17M"/>
    <property type="match status" value="1"/>
</dbReference>
<dbReference type="PROSITE" id="PS01167">
    <property type="entry name" value="RIBOSOMAL_L17"/>
    <property type="match status" value="1"/>
</dbReference>
<evidence type="ECO:0000256" key="4">
    <source>
        <dbReference type="RuleBase" id="RU000660"/>
    </source>
</evidence>
<evidence type="ECO:0000256" key="3">
    <source>
        <dbReference type="ARBA" id="ARBA00023274"/>
    </source>
</evidence>
<accession>A0A9W7FJB4</accession>
<evidence type="ECO:0000313" key="5">
    <source>
        <dbReference type="EMBL" id="GMI13522.1"/>
    </source>
</evidence>
<dbReference type="GO" id="GO:0022625">
    <property type="term" value="C:cytosolic large ribosomal subunit"/>
    <property type="evidence" value="ECO:0007669"/>
    <property type="project" value="TreeGrafter"/>
</dbReference>
<keyword evidence="6" id="KW-1185">Reference proteome</keyword>
<dbReference type="AlphaFoldDB" id="A0A9W7FJB4"/>
<reference evidence="6" key="1">
    <citation type="journal article" date="2023" name="Commun. Biol.">
        <title>Genome analysis of Parmales, the sister group of diatoms, reveals the evolutionary specialization of diatoms from phago-mixotrophs to photoautotrophs.</title>
        <authorList>
            <person name="Ban H."/>
            <person name="Sato S."/>
            <person name="Yoshikawa S."/>
            <person name="Yamada K."/>
            <person name="Nakamura Y."/>
            <person name="Ichinomiya M."/>
            <person name="Sato N."/>
            <person name="Blanc-Mathieu R."/>
            <person name="Endo H."/>
            <person name="Kuwata A."/>
            <person name="Ogata H."/>
        </authorList>
    </citation>
    <scope>NUCLEOTIDE SEQUENCE [LARGE SCALE GENOMIC DNA]</scope>
    <source>
        <strain evidence="6">NIES 3700</strain>
    </source>
</reference>
<keyword evidence="2 4" id="KW-0689">Ribosomal protein</keyword>
<dbReference type="GO" id="GO:0006412">
    <property type="term" value="P:translation"/>
    <property type="evidence" value="ECO:0007669"/>
    <property type="project" value="InterPro"/>
</dbReference>
<dbReference type="Gene3D" id="3.90.1030.10">
    <property type="entry name" value="Ribosomal protein L17"/>
    <property type="match status" value="1"/>
</dbReference>
<keyword evidence="3 4" id="KW-0687">Ribonucleoprotein</keyword>
<dbReference type="Pfam" id="PF01196">
    <property type="entry name" value="Ribosomal_L17"/>
    <property type="match status" value="1"/>
</dbReference>
<protein>
    <recommendedName>
        <fullName evidence="7">50S ribosomal protein L17</fullName>
    </recommendedName>
</protein>
<comment type="similarity">
    <text evidence="1 4">Belongs to the bacterial ribosomal protein bL17 family.</text>
</comment>
<dbReference type="EMBL" id="BRXW01000193">
    <property type="protein sequence ID" value="GMI13522.1"/>
    <property type="molecule type" value="Genomic_DNA"/>
</dbReference>
<dbReference type="HAMAP" id="MF_01368">
    <property type="entry name" value="Ribosomal_bL17"/>
    <property type="match status" value="1"/>
</dbReference>
<dbReference type="InterPro" id="IPR047859">
    <property type="entry name" value="Ribosomal_bL17_CS"/>
</dbReference>
<gene>
    <name evidence="5" type="ORF">TrLO_g6780</name>
</gene>
<dbReference type="InterPro" id="IPR036373">
    <property type="entry name" value="Ribosomal_bL17_sf"/>
</dbReference>